<dbReference type="SUPFAM" id="SSF47459">
    <property type="entry name" value="HLH, helix-loop-helix DNA-binding domain"/>
    <property type="match status" value="1"/>
</dbReference>
<keyword evidence="3" id="KW-0010">Activator</keyword>
<dbReference type="InterPro" id="IPR054502">
    <property type="entry name" value="bHLH-TF_ACT-like_plant"/>
</dbReference>
<evidence type="ECO:0000259" key="7">
    <source>
        <dbReference type="Pfam" id="PF22754"/>
    </source>
</evidence>
<gene>
    <name evidence="8" type="ORF">KK1_021338</name>
</gene>
<dbReference type="Pfam" id="PF22754">
    <property type="entry name" value="bHLH-TF_ACT-like_plant"/>
    <property type="match status" value="1"/>
</dbReference>
<dbReference type="AlphaFoldDB" id="A0A151UCM1"/>
<feature type="domain" description="Transcription factor MYC/MYB N-terminal" evidence="6">
    <location>
        <begin position="15"/>
        <end position="273"/>
    </location>
</feature>
<dbReference type="Gene3D" id="4.10.280.10">
    <property type="entry name" value="Helix-loop-helix DNA-binding domain"/>
    <property type="match status" value="1"/>
</dbReference>
<evidence type="ECO:0000256" key="3">
    <source>
        <dbReference type="ARBA" id="ARBA00023159"/>
    </source>
</evidence>
<dbReference type="OMA" id="CISEAFV"/>
<dbReference type="PANTHER" id="PTHR46266">
    <property type="entry name" value="TRANSCRIPTION FACTOR TT8"/>
    <property type="match status" value="1"/>
</dbReference>
<dbReference type="Proteomes" id="UP000075243">
    <property type="component" value="Chromosome 1"/>
</dbReference>
<evidence type="ECO:0000313" key="9">
    <source>
        <dbReference type="Proteomes" id="UP000075243"/>
    </source>
</evidence>
<sequence>MASDPKHEKMNNLCTQLAVAVRSIQWSYGIFWAPSTTQERVLEWRDGYYNGDIKTRKTVQSMELEMKADKIGVQRSEQLKELYKFLLAGESDPQAKRPSAALAPEDLSDLEWYYLVCMSFLFTHNQSLPGRAVEIGETVWLCNAQHAESKVFSRSLLAKKETILQKGGKESKSSMDSLDVSIVLDGYENARRKLLEKSLYGLKQSLHLQYKKFNDFLLSLGFLKSNYNNCVYCVKPVFQTVVCFPYRGGVIELGTTELVTEDPNLIQHVKACFLEISKPTCSDKSSSVLDKPNDDKYPICTKGDHRMLDTMPLENPCSLEEKIKFDHDPINELQDEHNEDSNMDSPDGCEHPYPMDESLVEGINGVPSQVHFVNDALVIGAPDSLSSCDCMSEASENQGKASKSVGQTQVVQLQEDCYHPKRRSLDAGVGEDLCYIKTLCAILGNSATFKPNSYAGNSNYKSSFAKWKKGRVTERKRPKLHQSMLKKTLFKVPFMHRSCSSLKSQKEKDRLEWTSKLENGDGFLGNVVTDKKRENKNFLDVKSLAPSSISEMEKISILGDTIKYLKKLETRVEELESYMEVADPEARTKRKCPDVLEQMSDNYGARKICMGMKPWINKRKGCGIDEIDTELERIVSEDAKALDVKVNVKEQEVLIEMKCPYREYILYDIMDTINNLHLDAHTVESSTSDGVLSLTLKSKVCHAIFFFQRNVYEL</sequence>
<protein>
    <submittedName>
        <fullName evidence="8">Transcription factor EGL1</fullName>
    </submittedName>
</protein>
<dbReference type="InterPro" id="IPR036638">
    <property type="entry name" value="HLH_DNA-bd_sf"/>
</dbReference>
<evidence type="ECO:0000256" key="1">
    <source>
        <dbReference type="ARBA" id="ARBA00004123"/>
    </source>
</evidence>
<dbReference type="GO" id="GO:0005634">
    <property type="term" value="C:nucleus"/>
    <property type="evidence" value="ECO:0007669"/>
    <property type="project" value="UniProtKB-SubCell"/>
</dbReference>
<comment type="subcellular location">
    <subcellularLocation>
        <location evidence="1">Nucleus</location>
    </subcellularLocation>
</comment>
<evidence type="ECO:0000313" key="8">
    <source>
        <dbReference type="EMBL" id="KYP77070.1"/>
    </source>
</evidence>
<proteinExistence type="predicted"/>
<dbReference type="EMBL" id="CM003603">
    <property type="protein sequence ID" value="KYP77070.1"/>
    <property type="molecule type" value="Genomic_DNA"/>
</dbReference>
<dbReference type="GO" id="GO:0046983">
    <property type="term" value="F:protein dimerization activity"/>
    <property type="evidence" value="ECO:0007669"/>
    <property type="project" value="InterPro"/>
</dbReference>
<accession>A0A151UCM1</accession>
<dbReference type="Pfam" id="PF14215">
    <property type="entry name" value="bHLH-MYC_N"/>
    <property type="match status" value="1"/>
</dbReference>
<keyword evidence="5" id="KW-0539">Nucleus</keyword>
<organism evidence="8 9">
    <name type="scientific">Cajanus cajan</name>
    <name type="common">Pigeon pea</name>
    <name type="synonym">Cajanus indicus</name>
    <dbReference type="NCBI Taxonomy" id="3821"/>
    <lineage>
        <taxon>Eukaryota</taxon>
        <taxon>Viridiplantae</taxon>
        <taxon>Streptophyta</taxon>
        <taxon>Embryophyta</taxon>
        <taxon>Tracheophyta</taxon>
        <taxon>Spermatophyta</taxon>
        <taxon>Magnoliopsida</taxon>
        <taxon>eudicotyledons</taxon>
        <taxon>Gunneridae</taxon>
        <taxon>Pentapetalae</taxon>
        <taxon>rosids</taxon>
        <taxon>fabids</taxon>
        <taxon>Fabales</taxon>
        <taxon>Fabaceae</taxon>
        <taxon>Papilionoideae</taxon>
        <taxon>50 kb inversion clade</taxon>
        <taxon>NPAAA clade</taxon>
        <taxon>indigoferoid/millettioid clade</taxon>
        <taxon>Phaseoleae</taxon>
        <taxon>Cajanus</taxon>
    </lineage>
</organism>
<keyword evidence="9" id="KW-1185">Reference proteome</keyword>
<reference evidence="8 9" key="1">
    <citation type="journal article" date="2012" name="Nat. Biotechnol.">
        <title>Draft genome sequence of pigeonpea (Cajanus cajan), an orphan legume crop of resource-poor farmers.</title>
        <authorList>
            <person name="Varshney R.K."/>
            <person name="Chen W."/>
            <person name="Li Y."/>
            <person name="Bharti A.K."/>
            <person name="Saxena R.K."/>
            <person name="Schlueter J.A."/>
            <person name="Donoghue M.T."/>
            <person name="Azam S."/>
            <person name="Fan G."/>
            <person name="Whaley A.M."/>
            <person name="Farmer A.D."/>
            <person name="Sheridan J."/>
            <person name="Iwata A."/>
            <person name="Tuteja R."/>
            <person name="Penmetsa R.V."/>
            <person name="Wu W."/>
            <person name="Upadhyaya H.D."/>
            <person name="Yang S.P."/>
            <person name="Shah T."/>
            <person name="Saxena K.B."/>
            <person name="Michael T."/>
            <person name="McCombie W.R."/>
            <person name="Yang B."/>
            <person name="Zhang G."/>
            <person name="Yang H."/>
            <person name="Wang J."/>
            <person name="Spillane C."/>
            <person name="Cook D.R."/>
            <person name="May G.D."/>
            <person name="Xu X."/>
            <person name="Jackson S.A."/>
        </authorList>
    </citation>
    <scope>NUCLEOTIDE SEQUENCE [LARGE SCALE GENOMIC DNA]</scope>
    <source>
        <strain evidence="9">cv. Asha</strain>
    </source>
</reference>
<keyword evidence="2" id="KW-0805">Transcription regulation</keyword>
<dbReference type="Gramene" id="C.cajan_20718.t">
    <property type="protein sequence ID" value="C.cajan_20718.t"/>
    <property type="gene ID" value="C.cajan_20718"/>
</dbReference>
<name>A0A151UCM1_CAJCA</name>
<dbReference type="STRING" id="3821.A0A151UCM1"/>
<evidence type="ECO:0000256" key="4">
    <source>
        <dbReference type="ARBA" id="ARBA00023163"/>
    </source>
</evidence>
<dbReference type="InterPro" id="IPR025610">
    <property type="entry name" value="MYC/MYB_N"/>
</dbReference>
<evidence type="ECO:0000256" key="5">
    <source>
        <dbReference type="ARBA" id="ARBA00023242"/>
    </source>
</evidence>
<evidence type="ECO:0000256" key="2">
    <source>
        <dbReference type="ARBA" id="ARBA00023015"/>
    </source>
</evidence>
<evidence type="ECO:0000259" key="6">
    <source>
        <dbReference type="Pfam" id="PF14215"/>
    </source>
</evidence>
<feature type="domain" description="Plant bHLH transcription factor ACT-like" evidence="7">
    <location>
        <begin position="643"/>
        <end position="699"/>
    </location>
</feature>
<keyword evidence="4" id="KW-0804">Transcription</keyword>
<dbReference type="GO" id="GO:0080090">
    <property type="term" value="P:regulation of primary metabolic process"/>
    <property type="evidence" value="ECO:0007669"/>
    <property type="project" value="UniProtKB-ARBA"/>
</dbReference>
<dbReference type="PANTHER" id="PTHR46266:SF1">
    <property type="entry name" value="TRANSCRIPTION FACTOR MYC1"/>
    <property type="match status" value="1"/>
</dbReference>